<proteinExistence type="predicted"/>
<evidence type="ECO:0000256" key="1">
    <source>
        <dbReference type="SAM" id="MobiDB-lite"/>
    </source>
</evidence>
<accession>A0ABT1Q8Q7</accession>
<feature type="compositionally biased region" description="Gly residues" evidence="1">
    <location>
        <begin position="400"/>
        <end position="419"/>
    </location>
</feature>
<name>A0ABT1Q8Q7_9NOCA</name>
<feature type="region of interest" description="Disordered" evidence="1">
    <location>
        <begin position="356"/>
        <end position="422"/>
    </location>
</feature>
<sequence length="471" mass="45589">MTSPEPAGETGHPSILDLLQGSPVGEALNTPLPSTPLEALQGSPLAPLLEAPLGEIAARALPELPPLPALPSLPPNPVEALLQGQGLPELPGVDELFKPLTDLAGSFGSGTFGSFDPTSILDMSSGLIDQAMSVSMSGLKALDHIWQSQAAQAAQTQGQQAQASGAELSERGTQISGTTQTAAASVARGNANLMTISESFAATAVAAAPMVMTPPGQAMLLASAAEHIKAAIGVVTQTRTELNEQTLTMNGLAAPVPVPPPPGPAAAAAPPSPFAVAGTVLESVGTPMVSTVTDSLDQLVSATTKAASVSPSDVSAESVVTRSGPAAAAGAAHGVPGSVGIAGGTGIGVYGAGGGTASGSGASVPRTPLVGPVPPGATGAGTPNATGTPGAFGTSTTTGMGTGPGGPLGAMGGGAGMATGRGADEQLTGRTTPGYLVNAGDSNAFVGDLPMVAPAVIGGEDLDNGTIDTRN</sequence>
<feature type="compositionally biased region" description="Low complexity" evidence="1">
    <location>
        <begin position="359"/>
        <end position="399"/>
    </location>
</feature>
<evidence type="ECO:0000313" key="3">
    <source>
        <dbReference type="Proteomes" id="UP001524501"/>
    </source>
</evidence>
<dbReference type="Proteomes" id="UP001524501">
    <property type="component" value="Unassembled WGS sequence"/>
</dbReference>
<dbReference type="RefSeq" id="WP_255966217.1">
    <property type="nucleotide sequence ID" value="NZ_JANFQF010000003.1"/>
</dbReference>
<evidence type="ECO:0008006" key="4">
    <source>
        <dbReference type="Google" id="ProtNLM"/>
    </source>
</evidence>
<dbReference type="EMBL" id="JANFQF010000003">
    <property type="protein sequence ID" value="MCQ4118638.1"/>
    <property type="molecule type" value="Genomic_DNA"/>
</dbReference>
<organism evidence="2 3">
    <name type="scientific">Rhodococcus tibetensis</name>
    <dbReference type="NCBI Taxonomy" id="2965064"/>
    <lineage>
        <taxon>Bacteria</taxon>
        <taxon>Bacillati</taxon>
        <taxon>Actinomycetota</taxon>
        <taxon>Actinomycetes</taxon>
        <taxon>Mycobacteriales</taxon>
        <taxon>Nocardiaceae</taxon>
        <taxon>Rhodococcus</taxon>
    </lineage>
</organism>
<gene>
    <name evidence="2" type="ORF">NOF53_05525</name>
</gene>
<reference evidence="2 3" key="1">
    <citation type="submission" date="2022-07" db="EMBL/GenBank/DDBJ databases">
        <title>Degradation activity of malathion, p-nitrophenol and potential low-temperature adaptation strategy of Rhodococcus sp. FXJ9.536.</title>
        <authorList>
            <person name="Huang J."/>
            <person name="Huang Y."/>
        </authorList>
    </citation>
    <scope>NUCLEOTIDE SEQUENCE [LARGE SCALE GENOMIC DNA]</scope>
    <source>
        <strain evidence="2 3">FXJ9.536</strain>
    </source>
</reference>
<comment type="caution">
    <text evidence="2">The sequence shown here is derived from an EMBL/GenBank/DDBJ whole genome shotgun (WGS) entry which is preliminary data.</text>
</comment>
<evidence type="ECO:0000313" key="2">
    <source>
        <dbReference type="EMBL" id="MCQ4118638.1"/>
    </source>
</evidence>
<protein>
    <recommendedName>
        <fullName evidence="4">PPE family protein</fullName>
    </recommendedName>
</protein>
<keyword evidence="3" id="KW-1185">Reference proteome</keyword>